<evidence type="ECO:0000313" key="2">
    <source>
        <dbReference type="EMBL" id="OOK66421.1"/>
    </source>
</evidence>
<name>A0A1V3WJG5_MYCKA</name>
<comment type="caution">
    <text evidence="2">The sequence shown here is derived from an EMBL/GenBank/DDBJ whole genome shotgun (WGS) entry which is preliminary data.</text>
</comment>
<gene>
    <name evidence="2" type="ORF">BZL30_8137</name>
</gene>
<feature type="region of interest" description="Disordered" evidence="1">
    <location>
        <begin position="1"/>
        <end position="37"/>
    </location>
</feature>
<accession>A0A1V3WJG5</accession>
<sequence length="37" mass="4170">MQTIFPRLVTTTKHSRGHVPSVRLADTRGSDHSRPRA</sequence>
<dbReference type="EMBL" id="MVBM01000009">
    <property type="protein sequence ID" value="OOK66421.1"/>
    <property type="molecule type" value="Genomic_DNA"/>
</dbReference>
<dbReference type="Proteomes" id="UP000189229">
    <property type="component" value="Unassembled WGS sequence"/>
</dbReference>
<proteinExistence type="predicted"/>
<dbReference type="AlphaFoldDB" id="A0A1V3WJG5"/>
<reference evidence="2 3" key="1">
    <citation type="submission" date="2017-02" db="EMBL/GenBank/DDBJ databases">
        <title>Complete genome sequences of Mycobacterium kansasii strains isolated from rhesus macaques.</title>
        <authorList>
            <person name="Panda A."/>
            <person name="Nagaraj S."/>
            <person name="Zhao X."/>
            <person name="Tettelin H."/>
            <person name="Detolla L.J."/>
        </authorList>
    </citation>
    <scope>NUCLEOTIDE SEQUENCE [LARGE SCALE GENOMIC DNA]</scope>
    <source>
        <strain evidence="2 3">11-3813</strain>
    </source>
</reference>
<protein>
    <submittedName>
        <fullName evidence="2">Uncharacterized protein</fullName>
    </submittedName>
</protein>
<organism evidence="2 3">
    <name type="scientific">Mycobacterium kansasii</name>
    <dbReference type="NCBI Taxonomy" id="1768"/>
    <lineage>
        <taxon>Bacteria</taxon>
        <taxon>Bacillati</taxon>
        <taxon>Actinomycetota</taxon>
        <taxon>Actinomycetes</taxon>
        <taxon>Mycobacteriales</taxon>
        <taxon>Mycobacteriaceae</taxon>
        <taxon>Mycobacterium</taxon>
    </lineage>
</organism>
<evidence type="ECO:0000256" key="1">
    <source>
        <dbReference type="SAM" id="MobiDB-lite"/>
    </source>
</evidence>
<evidence type="ECO:0000313" key="3">
    <source>
        <dbReference type="Proteomes" id="UP000189229"/>
    </source>
</evidence>
<feature type="compositionally biased region" description="Basic and acidic residues" evidence="1">
    <location>
        <begin position="25"/>
        <end position="37"/>
    </location>
</feature>